<sequence>MKNISESGMVSVETALSVGPLIAVMAMVLMPLMGWVYVIDVGHNAREIAREYAIHGEDGASELIAHVQGQGNKVRIKRSGQYADITVVKPLPPIMQWLGINVSGSHTVMVEP</sequence>
<evidence type="ECO:0000256" key="1">
    <source>
        <dbReference type="SAM" id="Phobius"/>
    </source>
</evidence>
<dbReference type="EMBL" id="CP050804">
    <property type="protein sequence ID" value="QJC22530.1"/>
    <property type="molecule type" value="Genomic_DNA"/>
</dbReference>
<keyword evidence="3" id="KW-1185">Reference proteome</keyword>
<dbReference type="Proteomes" id="UP000502298">
    <property type="component" value="Chromosome"/>
</dbReference>
<reference evidence="2 3" key="1">
    <citation type="submission" date="2020-03" db="EMBL/GenBank/DDBJ databases">
        <title>Complete genome of Arcanobacterium buesumensis sp. nov. strain 2701.</title>
        <authorList>
            <person name="Borowiak M."/>
            <person name="Alssahen M."/>
            <person name="Laemmler C."/>
            <person name="Malorny B."/>
            <person name="Hassan A."/>
            <person name="Prenger-Berninghoff E."/>
            <person name="Ploetz M."/>
            <person name="Abdulmawjood A."/>
        </authorList>
    </citation>
    <scope>NUCLEOTIDE SEQUENCE [LARGE SCALE GENOMIC DNA]</scope>
    <source>
        <strain evidence="2 3">2701</strain>
    </source>
</reference>
<accession>A0A6H2EN77</accession>
<name>A0A6H2EN77_9ACTO</name>
<organism evidence="2 3">
    <name type="scientific">Arcanobacterium buesumense</name>
    <dbReference type="NCBI Taxonomy" id="2722751"/>
    <lineage>
        <taxon>Bacteria</taxon>
        <taxon>Bacillati</taxon>
        <taxon>Actinomycetota</taxon>
        <taxon>Actinomycetes</taxon>
        <taxon>Actinomycetales</taxon>
        <taxon>Actinomycetaceae</taxon>
        <taxon>Arcanobacterium</taxon>
    </lineage>
</organism>
<keyword evidence="1" id="KW-0812">Transmembrane</keyword>
<protein>
    <recommendedName>
        <fullName evidence="4">Pilus assembly protein</fullName>
    </recommendedName>
</protein>
<evidence type="ECO:0000313" key="3">
    <source>
        <dbReference type="Proteomes" id="UP000502298"/>
    </source>
</evidence>
<dbReference type="RefSeq" id="WP_168918452.1">
    <property type="nucleotide sequence ID" value="NZ_CP050804.1"/>
</dbReference>
<dbReference type="AlphaFoldDB" id="A0A6H2EN77"/>
<evidence type="ECO:0000313" key="2">
    <source>
        <dbReference type="EMBL" id="QJC22530.1"/>
    </source>
</evidence>
<keyword evidence="1" id="KW-1133">Transmembrane helix</keyword>
<feature type="transmembrane region" description="Helical" evidence="1">
    <location>
        <begin position="20"/>
        <end position="39"/>
    </location>
</feature>
<keyword evidence="1" id="KW-0472">Membrane</keyword>
<proteinExistence type="predicted"/>
<evidence type="ECO:0008006" key="4">
    <source>
        <dbReference type="Google" id="ProtNLM"/>
    </source>
</evidence>
<gene>
    <name evidence="2" type="ORF">HC352_08450</name>
</gene>
<dbReference type="KEGG" id="arca:HC352_08450"/>